<evidence type="ECO:0000313" key="2">
    <source>
        <dbReference type="EMBL" id="MBX28664.1"/>
    </source>
</evidence>
<evidence type="ECO:0000256" key="1">
    <source>
        <dbReference type="SAM" id="Phobius"/>
    </source>
</evidence>
<accession>A0A2P2MER1</accession>
<keyword evidence="1" id="KW-0472">Membrane</keyword>
<name>A0A2P2MER1_RHIMU</name>
<dbReference type="AlphaFoldDB" id="A0A2P2MER1"/>
<organism evidence="2">
    <name type="scientific">Rhizophora mucronata</name>
    <name type="common">Asiatic mangrove</name>
    <dbReference type="NCBI Taxonomy" id="61149"/>
    <lineage>
        <taxon>Eukaryota</taxon>
        <taxon>Viridiplantae</taxon>
        <taxon>Streptophyta</taxon>
        <taxon>Embryophyta</taxon>
        <taxon>Tracheophyta</taxon>
        <taxon>Spermatophyta</taxon>
        <taxon>Magnoliopsida</taxon>
        <taxon>eudicotyledons</taxon>
        <taxon>Gunneridae</taxon>
        <taxon>Pentapetalae</taxon>
        <taxon>rosids</taxon>
        <taxon>fabids</taxon>
        <taxon>Malpighiales</taxon>
        <taxon>Rhizophoraceae</taxon>
        <taxon>Rhizophora</taxon>
    </lineage>
</organism>
<proteinExistence type="predicted"/>
<protein>
    <submittedName>
        <fullName evidence="2">Uncharacterized protein</fullName>
    </submittedName>
</protein>
<sequence length="54" mass="6060">MVKTIGWNCFMLLFSASAIMMCSFISTLFFSCGSTMVKWLLTFSWFPVTGSKSS</sequence>
<dbReference type="PROSITE" id="PS51257">
    <property type="entry name" value="PROKAR_LIPOPROTEIN"/>
    <property type="match status" value="1"/>
</dbReference>
<dbReference type="EMBL" id="GGEC01048180">
    <property type="protein sequence ID" value="MBX28664.1"/>
    <property type="molecule type" value="Transcribed_RNA"/>
</dbReference>
<reference evidence="2" key="1">
    <citation type="submission" date="2018-02" db="EMBL/GenBank/DDBJ databases">
        <title>Rhizophora mucronata_Transcriptome.</title>
        <authorList>
            <person name="Meera S.P."/>
            <person name="Sreeshan A."/>
            <person name="Augustine A."/>
        </authorList>
    </citation>
    <scope>NUCLEOTIDE SEQUENCE</scope>
    <source>
        <tissue evidence="2">Leaf</tissue>
    </source>
</reference>
<keyword evidence="1" id="KW-1133">Transmembrane helix</keyword>
<keyword evidence="1" id="KW-0812">Transmembrane</keyword>
<feature type="transmembrane region" description="Helical" evidence="1">
    <location>
        <begin position="12"/>
        <end position="37"/>
    </location>
</feature>